<evidence type="ECO:0000256" key="7">
    <source>
        <dbReference type="ARBA" id="ARBA00023125"/>
    </source>
</evidence>
<comment type="similarity">
    <text evidence="2">Belongs to the ORC4 family.</text>
</comment>
<dbReference type="Pfam" id="PF13191">
    <property type="entry name" value="AAA_16"/>
    <property type="match status" value="1"/>
</dbReference>
<feature type="domain" description="Orc1-like AAA ATPase" evidence="9">
    <location>
        <begin position="47"/>
        <end position="193"/>
    </location>
</feature>
<organism evidence="11 12">
    <name type="scientific">Meganyctiphanes norvegica</name>
    <name type="common">Northern krill</name>
    <name type="synonym">Thysanopoda norvegica</name>
    <dbReference type="NCBI Taxonomy" id="48144"/>
    <lineage>
        <taxon>Eukaryota</taxon>
        <taxon>Metazoa</taxon>
        <taxon>Ecdysozoa</taxon>
        <taxon>Arthropoda</taxon>
        <taxon>Crustacea</taxon>
        <taxon>Multicrustacea</taxon>
        <taxon>Malacostraca</taxon>
        <taxon>Eumalacostraca</taxon>
        <taxon>Eucarida</taxon>
        <taxon>Euphausiacea</taxon>
        <taxon>Euphausiidae</taxon>
        <taxon>Meganyctiphanes</taxon>
    </lineage>
</organism>
<dbReference type="PIRSF" id="PIRSF007858">
    <property type="entry name" value="ORC4"/>
    <property type="match status" value="1"/>
</dbReference>
<evidence type="ECO:0000256" key="1">
    <source>
        <dbReference type="ARBA" id="ARBA00004123"/>
    </source>
</evidence>
<dbReference type="GO" id="GO:0006270">
    <property type="term" value="P:DNA replication initiation"/>
    <property type="evidence" value="ECO:0007669"/>
    <property type="project" value="TreeGrafter"/>
</dbReference>
<evidence type="ECO:0000259" key="10">
    <source>
        <dbReference type="Pfam" id="PF14629"/>
    </source>
</evidence>
<comment type="caution">
    <text evidence="11">The sequence shown here is derived from an EMBL/GenBank/DDBJ whole genome shotgun (WGS) entry which is preliminary data.</text>
</comment>
<proteinExistence type="inferred from homology"/>
<dbReference type="Proteomes" id="UP001497623">
    <property type="component" value="Unassembled WGS sequence"/>
</dbReference>
<sequence>MGAKKECNILPEAEEVKQVHKYVRLNLRQWGTTKESGEHLLKSYPTQAAQLEELISRTVQIGESNSALVIGARGIGKSAVVDTILNSLSSSGVLGAGLAVRLSGLLQTDDRLALKEITRQLNLENVTANKVFGSFAENLAFLLESLRSGSKETSKPVIFLLDEFDLFCHHKNQTLLYNLFDVAQSAQAPICVIGLTCRLDVLQMLEKRVKSRFSHRQIHLFPSDKFDPHYLQILKLLLKMPDSMEQQVILLNWKKSNGEIKHNDKVYSIWQGHKYYHGESTEAKWILTLCMSNINEASPYLTSEMFSSSQSLMTSEAKTNIFHGLSVLQLCLVVAMKHLTTVYEGEPFNFEMVLREYRKFSQRKSTMQSFDRPVVFKSFDQLQCLELVRPVDNSRGVQPEYRLMQMMLPTTQVSSALSQLSGVPTDLLQWSMAHTF</sequence>
<name>A0AAV2RVC4_MEGNR</name>
<keyword evidence="6" id="KW-0067">ATP-binding</keyword>
<dbReference type="InterPro" id="IPR032705">
    <property type="entry name" value="ORC4_C"/>
</dbReference>
<accession>A0AAV2RVC4</accession>
<dbReference type="Gene3D" id="3.40.50.300">
    <property type="entry name" value="P-loop containing nucleotide triphosphate hydrolases"/>
    <property type="match status" value="1"/>
</dbReference>
<keyword evidence="12" id="KW-1185">Reference proteome</keyword>
<dbReference type="PANTHER" id="PTHR12087:SF0">
    <property type="entry name" value="ORIGIN RECOGNITION COMPLEX SUBUNIT 4"/>
    <property type="match status" value="1"/>
</dbReference>
<keyword evidence="7" id="KW-0238">DNA-binding</keyword>
<dbReference type="InterPro" id="IPR041664">
    <property type="entry name" value="AAA_16"/>
</dbReference>
<keyword evidence="8" id="KW-0539">Nucleus</keyword>
<keyword evidence="5" id="KW-0547">Nucleotide-binding</keyword>
<evidence type="ECO:0000313" key="12">
    <source>
        <dbReference type="Proteomes" id="UP001497623"/>
    </source>
</evidence>
<dbReference type="GO" id="GO:0005664">
    <property type="term" value="C:nuclear origin of replication recognition complex"/>
    <property type="evidence" value="ECO:0007669"/>
    <property type="project" value="TreeGrafter"/>
</dbReference>
<evidence type="ECO:0000256" key="3">
    <source>
        <dbReference type="ARBA" id="ARBA00019083"/>
    </source>
</evidence>
<evidence type="ECO:0000256" key="8">
    <source>
        <dbReference type="ARBA" id="ARBA00023242"/>
    </source>
</evidence>
<evidence type="ECO:0000259" key="9">
    <source>
        <dbReference type="Pfam" id="PF13191"/>
    </source>
</evidence>
<dbReference type="AlphaFoldDB" id="A0AAV2RVC4"/>
<protein>
    <recommendedName>
        <fullName evidence="3">Origin recognition complex subunit 4</fullName>
    </recommendedName>
</protein>
<dbReference type="FunFam" id="3.40.50.300:FF:000649">
    <property type="entry name" value="Origin recognition complex subunit 4"/>
    <property type="match status" value="1"/>
</dbReference>
<feature type="non-terminal residue" evidence="11">
    <location>
        <position position="436"/>
    </location>
</feature>
<evidence type="ECO:0000256" key="6">
    <source>
        <dbReference type="ARBA" id="ARBA00022840"/>
    </source>
</evidence>
<evidence type="ECO:0000256" key="5">
    <source>
        <dbReference type="ARBA" id="ARBA00022741"/>
    </source>
</evidence>
<dbReference type="PANTHER" id="PTHR12087">
    <property type="entry name" value="ORIGIN RECOGNITION COMPLEX SUBUNIT 4"/>
    <property type="match status" value="1"/>
</dbReference>
<gene>
    <name evidence="11" type="ORF">MNOR_LOCUS28758</name>
</gene>
<dbReference type="EMBL" id="CAXKWB010032254">
    <property type="protein sequence ID" value="CAL4140849.1"/>
    <property type="molecule type" value="Genomic_DNA"/>
</dbReference>
<dbReference type="InterPro" id="IPR016527">
    <property type="entry name" value="ORC4"/>
</dbReference>
<keyword evidence="4" id="KW-0235">DNA replication</keyword>
<dbReference type="GO" id="GO:0005737">
    <property type="term" value="C:cytoplasm"/>
    <property type="evidence" value="ECO:0007669"/>
    <property type="project" value="UniProtKB-ARBA"/>
</dbReference>
<dbReference type="GO" id="GO:0003688">
    <property type="term" value="F:DNA replication origin binding"/>
    <property type="evidence" value="ECO:0007669"/>
    <property type="project" value="TreeGrafter"/>
</dbReference>
<comment type="subcellular location">
    <subcellularLocation>
        <location evidence="1">Nucleus</location>
    </subcellularLocation>
</comment>
<reference evidence="11 12" key="1">
    <citation type="submission" date="2024-05" db="EMBL/GenBank/DDBJ databases">
        <authorList>
            <person name="Wallberg A."/>
        </authorList>
    </citation>
    <scope>NUCLEOTIDE SEQUENCE [LARGE SCALE GENOMIC DNA]</scope>
</reference>
<dbReference type="GO" id="GO:0005524">
    <property type="term" value="F:ATP binding"/>
    <property type="evidence" value="ECO:0007669"/>
    <property type="project" value="UniProtKB-KW"/>
</dbReference>
<feature type="domain" description="Origin recognition complex subunit 4 C-terminal" evidence="10">
    <location>
        <begin position="232"/>
        <end position="417"/>
    </location>
</feature>
<dbReference type="SUPFAM" id="SSF52540">
    <property type="entry name" value="P-loop containing nucleoside triphosphate hydrolases"/>
    <property type="match status" value="1"/>
</dbReference>
<dbReference type="Pfam" id="PF14629">
    <property type="entry name" value="ORC4_C"/>
    <property type="match status" value="1"/>
</dbReference>
<evidence type="ECO:0000256" key="4">
    <source>
        <dbReference type="ARBA" id="ARBA00022705"/>
    </source>
</evidence>
<dbReference type="InterPro" id="IPR027417">
    <property type="entry name" value="P-loop_NTPase"/>
</dbReference>
<evidence type="ECO:0000313" key="11">
    <source>
        <dbReference type="EMBL" id="CAL4140849.1"/>
    </source>
</evidence>
<evidence type="ECO:0000256" key="2">
    <source>
        <dbReference type="ARBA" id="ARBA00005334"/>
    </source>
</evidence>